<dbReference type="GO" id="GO:0008448">
    <property type="term" value="F:N-acetylglucosamine-6-phosphate deacetylase activity"/>
    <property type="evidence" value="ECO:0007669"/>
    <property type="project" value="TreeGrafter"/>
</dbReference>
<dbReference type="PANTHER" id="PTHR11113">
    <property type="entry name" value="N-ACETYLGLUCOSAMINE-6-PHOSPHATE DEACETYLASE"/>
    <property type="match status" value="1"/>
</dbReference>
<proteinExistence type="predicted"/>
<dbReference type="EMBL" id="BARU01010608">
    <property type="protein sequence ID" value="GAH34996.1"/>
    <property type="molecule type" value="Genomic_DNA"/>
</dbReference>
<dbReference type="PANTHER" id="PTHR11113:SF14">
    <property type="entry name" value="N-ACETYLGLUCOSAMINE-6-PHOSPHATE DEACETYLASE"/>
    <property type="match status" value="1"/>
</dbReference>
<gene>
    <name evidence="3" type="ORF">S03H2_20178</name>
</gene>
<keyword evidence="1" id="KW-0378">Hydrolase</keyword>
<dbReference type="SUPFAM" id="SSF51338">
    <property type="entry name" value="Composite domain of metallo-dependent hydrolases"/>
    <property type="match status" value="1"/>
</dbReference>
<name>X1ENQ5_9ZZZZ</name>
<dbReference type="Pfam" id="PF01979">
    <property type="entry name" value="Amidohydro_1"/>
    <property type="match status" value="1"/>
</dbReference>
<dbReference type="AlphaFoldDB" id="X1ENQ5"/>
<feature type="non-terminal residue" evidence="3">
    <location>
        <position position="1"/>
    </location>
</feature>
<dbReference type="Gene3D" id="3.20.20.140">
    <property type="entry name" value="Metal-dependent hydrolases"/>
    <property type="match status" value="1"/>
</dbReference>
<evidence type="ECO:0000256" key="1">
    <source>
        <dbReference type="ARBA" id="ARBA00022801"/>
    </source>
</evidence>
<dbReference type="InterPro" id="IPR006680">
    <property type="entry name" value="Amidohydro-rel"/>
</dbReference>
<dbReference type="GO" id="GO:0006046">
    <property type="term" value="P:N-acetylglucosamine catabolic process"/>
    <property type="evidence" value="ECO:0007669"/>
    <property type="project" value="TreeGrafter"/>
</dbReference>
<comment type="caution">
    <text evidence="3">The sequence shown here is derived from an EMBL/GenBank/DDBJ whole genome shotgun (WGS) entry which is preliminary data.</text>
</comment>
<protein>
    <recommendedName>
        <fullName evidence="2">Amidohydrolase-related domain-containing protein</fullName>
    </recommendedName>
</protein>
<organism evidence="3">
    <name type="scientific">marine sediment metagenome</name>
    <dbReference type="NCBI Taxonomy" id="412755"/>
    <lineage>
        <taxon>unclassified sequences</taxon>
        <taxon>metagenomes</taxon>
        <taxon>ecological metagenomes</taxon>
    </lineage>
</organism>
<evidence type="ECO:0000259" key="2">
    <source>
        <dbReference type="Pfam" id="PF01979"/>
    </source>
</evidence>
<reference evidence="3" key="1">
    <citation type="journal article" date="2014" name="Front. Microbiol.">
        <title>High frequency of phylogenetically diverse reductive dehalogenase-homologous genes in deep subseafloor sedimentary metagenomes.</title>
        <authorList>
            <person name="Kawai M."/>
            <person name="Futagami T."/>
            <person name="Toyoda A."/>
            <person name="Takaki Y."/>
            <person name="Nishi S."/>
            <person name="Hori S."/>
            <person name="Arai W."/>
            <person name="Tsubouchi T."/>
            <person name="Morono Y."/>
            <person name="Uchiyama I."/>
            <person name="Ito T."/>
            <person name="Fujiyama A."/>
            <person name="Inagaki F."/>
            <person name="Takami H."/>
        </authorList>
    </citation>
    <scope>NUCLEOTIDE SEQUENCE</scope>
    <source>
        <strain evidence="3">Expedition CK06-06</strain>
    </source>
</reference>
<dbReference type="InterPro" id="IPR032466">
    <property type="entry name" value="Metal_Hydrolase"/>
</dbReference>
<feature type="domain" description="Amidohydrolase-related" evidence="2">
    <location>
        <begin position="65"/>
        <end position="126"/>
    </location>
</feature>
<accession>X1ENQ5</accession>
<sequence length="130" mass="14146">QCFYKIKGKNRTILISDALDLAGLEPGEYIRWERKVVLTPNVVKFPAENVLAGAASPISACVGNMMKFTQCSLSDAIQMASTNPAHLIGLNNLGEISEGKRADLILFTIEDGNMVIQKTMVAGEIVYSKK</sequence>
<evidence type="ECO:0000313" key="3">
    <source>
        <dbReference type="EMBL" id="GAH34996.1"/>
    </source>
</evidence>
<dbReference type="InterPro" id="IPR011059">
    <property type="entry name" value="Metal-dep_hydrolase_composite"/>
</dbReference>
<dbReference type="SUPFAM" id="SSF51556">
    <property type="entry name" value="Metallo-dependent hydrolases"/>
    <property type="match status" value="1"/>
</dbReference>